<gene>
    <name evidence="12" type="ORF">CR162_17200</name>
</gene>
<feature type="signal peptide" evidence="11">
    <location>
        <begin position="1"/>
        <end position="31"/>
    </location>
</feature>
<keyword evidence="6" id="KW-0812">Transmembrane</keyword>
<dbReference type="Pfam" id="PF03748">
    <property type="entry name" value="FliL"/>
    <property type="match status" value="1"/>
</dbReference>
<dbReference type="InterPro" id="IPR006311">
    <property type="entry name" value="TAT_signal"/>
</dbReference>
<evidence type="ECO:0000256" key="1">
    <source>
        <dbReference type="ARBA" id="ARBA00002254"/>
    </source>
</evidence>
<feature type="chain" id="PRO_5012338348" description="Flagellar protein FliL" evidence="11">
    <location>
        <begin position="32"/>
        <end position="138"/>
    </location>
</feature>
<organism evidence="12 13">
    <name type="scientific">Teichococcus rhizosphaerae</name>
    <dbReference type="NCBI Taxonomy" id="1335062"/>
    <lineage>
        <taxon>Bacteria</taxon>
        <taxon>Pseudomonadati</taxon>
        <taxon>Pseudomonadota</taxon>
        <taxon>Alphaproteobacteria</taxon>
        <taxon>Acetobacterales</taxon>
        <taxon>Roseomonadaceae</taxon>
        <taxon>Roseomonas</taxon>
    </lineage>
</organism>
<keyword evidence="10" id="KW-0997">Cell inner membrane</keyword>
<keyword evidence="13" id="KW-1185">Reference proteome</keyword>
<dbReference type="RefSeq" id="WP_099096770.1">
    <property type="nucleotide sequence ID" value="NZ_PDNU01000037.1"/>
</dbReference>
<comment type="function">
    <text evidence="1 10">Controls the rotational direction of flagella during chemotaxis.</text>
</comment>
<dbReference type="PROSITE" id="PS51318">
    <property type="entry name" value="TAT"/>
    <property type="match status" value="1"/>
</dbReference>
<accession>A0A2C7A9J6</accession>
<dbReference type="GO" id="GO:0009425">
    <property type="term" value="C:bacterial-type flagellum basal body"/>
    <property type="evidence" value="ECO:0007669"/>
    <property type="project" value="InterPro"/>
</dbReference>
<dbReference type="Proteomes" id="UP000223527">
    <property type="component" value="Unassembled WGS sequence"/>
</dbReference>
<name>A0A2C7A9J6_9PROT</name>
<dbReference type="EMBL" id="PDNU01000037">
    <property type="protein sequence ID" value="PHK93724.1"/>
    <property type="molecule type" value="Genomic_DNA"/>
</dbReference>
<keyword evidence="5 10" id="KW-0145">Chemotaxis</keyword>
<evidence type="ECO:0000256" key="8">
    <source>
        <dbReference type="ARBA" id="ARBA00022989"/>
    </source>
</evidence>
<dbReference type="GO" id="GO:0006935">
    <property type="term" value="P:chemotaxis"/>
    <property type="evidence" value="ECO:0007669"/>
    <property type="project" value="UniProtKB-KW"/>
</dbReference>
<evidence type="ECO:0000256" key="2">
    <source>
        <dbReference type="ARBA" id="ARBA00004162"/>
    </source>
</evidence>
<dbReference type="OrthoDB" id="7275850at2"/>
<evidence type="ECO:0000256" key="4">
    <source>
        <dbReference type="ARBA" id="ARBA00022475"/>
    </source>
</evidence>
<reference evidence="12 13" key="1">
    <citation type="submission" date="2017-10" db="EMBL/GenBank/DDBJ databases">
        <authorList>
            <person name="Banno H."/>
            <person name="Chua N.-H."/>
        </authorList>
    </citation>
    <scope>NUCLEOTIDE SEQUENCE [LARGE SCALE GENOMIC DNA]</scope>
    <source>
        <strain evidence="12 13">YW11</strain>
    </source>
</reference>
<evidence type="ECO:0000256" key="3">
    <source>
        <dbReference type="ARBA" id="ARBA00008281"/>
    </source>
</evidence>
<dbReference type="InterPro" id="IPR005503">
    <property type="entry name" value="FliL"/>
</dbReference>
<dbReference type="AlphaFoldDB" id="A0A2C7A9J6"/>
<evidence type="ECO:0000256" key="9">
    <source>
        <dbReference type="ARBA" id="ARBA00023136"/>
    </source>
</evidence>
<comment type="subcellular location">
    <subcellularLocation>
        <location evidence="10">Cell inner membrane</location>
    </subcellularLocation>
    <subcellularLocation>
        <location evidence="2">Cell membrane</location>
        <topology evidence="2">Single-pass membrane protein</topology>
    </subcellularLocation>
</comment>
<dbReference type="GO" id="GO:0005886">
    <property type="term" value="C:plasma membrane"/>
    <property type="evidence" value="ECO:0007669"/>
    <property type="project" value="UniProtKB-SubCell"/>
</dbReference>
<evidence type="ECO:0000256" key="10">
    <source>
        <dbReference type="RuleBase" id="RU364125"/>
    </source>
</evidence>
<keyword evidence="11" id="KW-0732">Signal</keyword>
<evidence type="ECO:0000256" key="7">
    <source>
        <dbReference type="ARBA" id="ARBA00022779"/>
    </source>
</evidence>
<sequence length="138" mass="15389">MSPYSRRSLMGGLVAAALVPAVLAPPRSARAAEAAKKEFEYVTLGDFTVNLPAQNRRMSYVVVSVTLETQAAQSQNFRDLSPRLKQAVLQRLMAMSERQELRPGHTDPARLRDKLFDSLARIQEEGLKDVVITRLIHS</sequence>
<evidence type="ECO:0000256" key="6">
    <source>
        <dbReference type="ARBA" id="ARBA00022692"/>
    </source>
</evidence>
<protein>
    <recommendedName>
        <fullName evidence="10">Flagellar protein FliL</fullName>
    </recommendedName>
</protein>
<comment type="caution">
    <text evidence="12">The sequence shown here is derived from an EMBL/GenBank/DDBJ whole genome shotgun (WGS) entry which is preliminary data.</text>
</comment>
<evidence type="ECO:0000313" key="12">
    <source>
        <dbReference type="EMBL" id="PHK93724.1"/>
    </source>
</evidence>
<proteinExistence type="inferred from homology"/>
<keyword evidence="9 10" id="KW-0472">Membrane</keyword>
<dbReference type="GO" id="GO:0071973">
    <property type="term" value="P:bacterial-type flagellum-dependent cell motility"/>
    <property type="evidence" value="ECO:0007669"/>
    <property type="project" value="InterPro"/>
</dbReference>
<keyword evidence="7 10" id="KW-0283">Flagellar rotation</keyword>
<evidence type="ECO:0000256" key="5">
    <source>
        <dbReference type="ARBA" id="ARBA00022500"/>
    </source>
</evidence>
<comment type="similarity">
    <text evidence="3 10">Belongs to the FliL family.</text>
</comment>
<evidence type="ECO:0000256" key="11">
    <source>
        <dbReference type="SAM" id="SignalP"/>
    </source>
</evidence>
<evidence type="ECO:0000313" key="13">
    <source>
        <dbReference type="Proteomes" id="UP000223527"/>
    </source>
</evidence>
<keyword evidence="4" id="KW-1003">Cell membrane</keyword>
<keyword evidence="8" id="KW-1133">Transmembrane helix</keyword>